<evidence type="ECO:0000259" key="6">
    <source>
        <dbReference type="PROSITE" id="PS50178"/>
    </source>
</evidence>
<name>A0A8M1KJR9_CLUHA</name>
<evidence type="ECO:0000256" key="4">
    <source>
        <dbReference type="PROSITE-ProRule" id="PRU00091"/>
    </source>
</evidence>
<keyword evidence="2 4" id="KW-0863">Zinc-finger</keyword>
<evidence type="ECO:0000256" key="2">
    <source>
        <dbReference type="ARBA" id="ARBA00022771"/>
    </source>
</evidence>
<dbReference type="SMART" id="SM00064">
    <property type="entry name" value="FYVE"/>
    <property type="match status" value="1"/>
</dbReference>
<keyword evidence="3" id="KW-0862">Zinc</keyword>
<evidence type="ECO:0000256" key="5">
    <source>
        <dbReference type="SAM" id="MobiDB-lite"/>
    </source>
</evidence>
<protein>
    <submittedName>
        <fullName evidence="8">Zinc finger FYVE domain-containing protein 16-like isoform X1</fullName>
    </submittedName>
</protein>
<dbReference type="Proteomes" id="UP000515152">
    <property type="component" value="Unplaced"/>
</dbReference>
<dbReference type="KEGG" id="char:122131941"/>
<dbReference type="FunFam" id="3.30.40.10:FF:000084">
    <property type="entry name" value="Zinc finger, FYVE domain-containing 9b"/>
    <property type="match status" value="1"/>
</dbReference>
<dbReference type="InterPro" id="IPR000306">
    <property type="entry name" value="Znf_FYVE"/>
</dbReference>
<dbReference type="InterPro" id="IPR017455">
    <property type="entry name" value="Znf_FYVE-rel"/>
</dbReference>
<proteinExistence type="predicted"/>
<dbReference type="CDD" id="cd15729">
    <property type="entry name" value="FYVE_endofin"/>
    <property type="match status" value="1"/>
</dbReference>
<dbReference type="GO" id="GO:0031901">
    <property type="term" value="C:early endosome membrane"/>
    <property type="evidence" value="ECO:0007669"/>
    <property type="project" value="TreeGrafter"/>
</dbReference>
<feature type="compositionally biased region" description="Polar residues" evidence="5">
    <location>
        <begin position="584"/>
        <end position="599"/>
    </location>
</feature>
<feature type="compositionally biased region" description="Polar residues" evidence="5">
    <location>
        <begin position="564"/>
        <end position="574"/>
    </location>
</feature>
<feature type="region of interest" description="Disordered" evidence="5">
    <location>
        <begin position="482"/>
        <end position="686"/>
    </location>
</feature>
<dbReference type="GO" id="GO:0008270">
    <property type="term" value="F:zinc ion binding"/>
    <property type="evidence" value="ECO:0007669"/>
    <property type="project" value="UniProtKB-KW"/>
</dbReference>
<dbReference type="PROSITE" id="PS50178">
    <property type="entry name" value="ZF_FYVE"/>
    <property type="match status" value="1"/>
</dbReference>
<evidence type="ECO:0000256" key="1">
    <source>
        <dbReference type="ARBA" id="ARBA00022723"/>
    </source>
</evidence>
<dbReference type="Pfam" id="PF01363">
    <property type="entry name" value="FYVE"/>
    <property type="match status" value="1"/>
</dbReference>
<evidence type="ECO:0000313" key="8">
    <source>
        <dbReference type="RefSeq" id="XP_042562593.1"/>
    </source>
</evidence>
<evidence type="ECO:0000313" key="7">
    <source>
        <dbReference type="Proteomes" id="UP000515152"/>
    </source>
</evidence>
<dbReference type="GeneID" id="122131941"/>
<dbReference type="OrthoDB" id="5872154at2759"/>
<accession>A0A8M1KJR9</accession>
<dbReference type="PANTHER" id="PTHR46319:SF1">
    <property type="entry name" value="ZINC FINGER FYVE DOMAIN-CONTAINING PROTEIN 16"/>
    <property type="match status" value="1"/>
</dbReference>
<feature type="domain" description="FYVE-type" evidence="6">
    <location>
        <begin position="689"/>
        <end position="747"/>
    </location>
</feature>
<feature type="compositionally biased region" description="Polar residues" evidence="5">
    <location>
        <begin position="542"/>
        <end position="553"/>
    </location>
</feature>
<dbReference type="GO" id="GO:0016197">
    <property type="term" value="P:endosomal transport"/>
    <property type="evidence" value="ECO:0007669"/>
    <property type="project" value="TreeGrafter"/>
</dbReference>
<dbReference type="RefSeq" id="XP_042562593.1">
    <property type="nucleotide sequence ID" value="XM_042706659.1"/>
</dbReference>
<dbReference type="AlphaFoldDB" id="A0A8M1KJR9"/>
<gene>
    <name evidence="8" type="primary">LOC122131941</name>
</gene>
<organism evidence="7 8">
    <name type="scientific">Clupea harengus</name>
    <name type="common">Atlantic herring</name>
    <dbReference type="NCBI Taxonomy" id="7950"/>
    <lineage>
        <taxon>Eukaryota</taxon>
        <taxon>Metazoa</taxon>
        <taxon>Chordata</taxon>
        <taxon>Craniata</taxon>
        <taxon>Vertebrata</taxon>
        <taxon>Euteleostomi</taxon>
        <taxon>Actinopterygii</taxon>
        <taxon>Neopterygii</taxon>
        <taxon>Teleostei</taxon>
        <taxon>Clupei</taxon>
        <taxon>Clupeiformes</taxon>
        <taxon>Clupeoidei</taxon>
        <taxon>Clupeidae</taxon>
        <taxon>Clupea</taxon>
    </lineage>
</organism>
<keyword evidence="7" id="KW-1185">Reference proteome</keyword>
<feature type="region of interest" description="Disordered" evidence="5">
    <location>
        <begin position="25"/>
        <end position="49"/>
    </location>
</feature>
<feature type="region of interest" description="Disordered" evidence="5">
    <location>
        <begin position="336"/>
        <end position="400"/>
    </location>
</feature>
<feature type="region of interest" description="Disordered" evidence="5">
    <location>
        <begin position="412"/>
        <end position="449"/>
    </location>
</feature>
<keyword evidence="1" id="KW-0479">Metal-binding</keyword>
<dbReference type="PANTHER" id="PTHR46319">
    <property type="entry name" value="ZINC FINGER FYVE DOMAIN-CONTAINING PROTEIN"/>
    <property type="match status" value="1"/>
</dbReference>
<evidence type="ECO:0000256" key="3">
    <source>
        <dbReference type="ARBA" id="ARBA00022833"/>
    </source>
</evidence>
<reference evidence="8" key="1">
    <citation type="submission" date="2025-08" db="UniProtKB">
        <authorList>
            <consortium name="RefSeq"/>
        </authorList>
    </citation>
    <scope>IDENTIFICATION</scope>
</reference>
<sequence length="769" mass="82038">MDSFFKAAVCDLDKLLDDFELNTEELDCKPTTPSERPPPPPYPGASQCFVPAPPRVSNSLPDVNALHYCPATTLSSASKNQRDPESRERPLTGVDLLSSVDGRANKSLAPPCPDRALKPVCDLVNDTSSAAVNSHDAFRELEEAEKQLEEELLVDFSSPVLALPIGGAHGLGMNSLSDRAQQGSDPASSLSLLDVILPAAVERLGDLHESLLTSNNTEPLLLDGVEVLHSHTLLDGTHCLKEQIEPPVEENMVAQPVNHSREDVEEVSSVCDEVNAAVEDKAALADTQQLGDSSPEKLENCSVSPSADVETSMSCLPMAVSMCGSLVSSREASEVEAYEAEEKAEASSSEAEPEQPLIQPPTQEIQASAARSEERVSPEDPVSLEVAPEEVSEGMSPTSVSNVASPVHIISPATGEVPGGRLSPYEEMGCGSLPESSQSPRSDDGFSYQSEFGFANDYLPESEQAAMVTDEELDAFLKAQVDSTHSEIPSDNAVDDGFSELNGDMGVDTSLEGELRSCPGDSFASPESDQSFACVEESESSHPSTPSQDSNPCTPGMSPAVCVPNTTCNSTQQLYFGGARPKTLSGQGPRSPPAMQSQGEPHEASAPGEPKENSVHSPPGGETPSPQCEVPGSHYPNQERFESSLEYDELSEPPPYPGRTTGEGAASPDQAGHSEEGGLGSSQPSWVPDSEAPTCMNCAQKFTFTKRRHHCRACGKVYCAVCCSRKCRLKYLDKEARVCVVCYDSIQRGKCLFIFVCLFAGVCMWSVVT</sequence>